<keyword evidence="2" id="KW-1185">Reference proteome</keyword>
<sequence length="101" mass="12011">MISAIIEDNPRTDPKPEFFWIWRAWHRLAADRPQNPFGVIHPMHGGIIATQPGATPWRIVRSWADHHGLTREEYQLLDHCIVAMDRVARDHWEHKRKKYAR</sequence>
<evidence type="ECO:0000313" key="1">
    <source>
        <dbReference type="EMBL" id="UYH50896.1"/>
    </source>
</evidence>
<dbReference type="EMBL" id="CP107052">
    <property type="protein sequence ID" value="UYH50896.1"/>
    <property type="molecule type" value="Genomic_DNA"/>
</dbReference>
<organism evidence="1 2">
    <name type="scientific">Candidatus Kirkpatrickella diaphorinae</name>
    <dbReference type="NCBI Taxonomy" id="2984322"/>
    <lineage>
        <taxon>Bacteria</taxon>
        <taxon>Pseudomonadati</taxon>
        <taxon>Pseudomonadota</taxon>
        <taxon>Alphaproteobacteria</taxon>
        <taxon>Acetobacterales</taxon>
        <taxon>Acetobacteraceae</taxon>
        <taxon>Candidatus Kirkpatrickella</taxon>
    </lineage>
</organism>
<evidence type="ECO:0000313" key="2">
    <source>
        <dbReference type="Proteomes" id="UP001163831"/>
    </source>
</evidence>
<dbReference type="RefSeq" id="WP_319806488.1">
    <property type="nucleotide sequence ID" value="NZ_CP107052.1"/>
</dbReference>
<gene>
    <name evidence="1" type="ORF">N5W20_07245</name>
</gene>
<protein>
    <submittedName>
        <fullName evidence="1">Uncharacterized protein</fullName>
    </submittedName>
</protein>
<dbReference type="Proteomes" id="UP001163831">
    <property type="component" value="Chromosome"/>
</dbReference>
<accession>A0ABY6GJN9</accession>
<reference evidence="1" key="1">
    <citation type="submission" date="2022-10" db="EMBL/GenBank/DDBJ databases">
        <title>Candidatus Kirkpatrella diaphorinas gen. nov., sp. nov., an uncultured endosymbiont identified in a population of Diaphorina citri from Hawaii.</title>
        <authorList>
            <person name="Henry E.M."/>
            <person name="Carlson C.R."/>
            <person name="Kuo Y.-W."/>
        </authorList>
    </citation>
    <scope>NUCLEOTIDE SEQUENCE</scope>
    <source>
        <strain evidence="1">CADCRV1</strain>
    </source>
</reference>
<name>A0ABY6GJN9_9PROT</name>
<proteinExistence type="predicted"/>